<dbReference type="STRING" id="838561.P344_02330"/>
<keyword evidence="1" id="KW-1133">Transmembrane helix</keyword>
<keyword evidence="1" id="KW-0472">Membrane</keyword>
<protein>
    <submittedName>
        <fullName evidence="2">Uncharacterized protein</fullName>
    </submittedName>
</protein>
<dbReference type="PATRIC" id="fig|838561.3.peg.446"/>
<sequence>MLILKPRKKKSTFVGEQYLFLLIFWAIFTAVLIVMLVLFLKERTYINEKNNVNQILTEIKTGDLTDAEIQESYHELMSIYYSLIYFFLMSFNFFGKGNNDVTNWGKVWDQRTVNINNMAYSYIFITAVIALIGLCFYDMLLTKKIKITLKMIIINIIIFLY</sequence>
<dbReference type="KEGG" id="smia:P344_02330"/>
<name>W0GKX9_9MOLU</name>
<gene>
    <name evidence="2" type="ORF">P344_02330</name>
</gene>
<evidence type="ECO:0000256" key="1">
    <source>
        <dbReference type="SAM" id="Phobius"/>
    </source>
</evidence>
<dbReference type="KEGG" id="smir:SMM_0389"/>
<feature type="transmembrane region" description="Helical" evidence="1">
    <location>
        <begin position="119"/>
        <end position="141"/>
    </location>
</feature>
<dbReference type="AlphaFoldDB" id="W0GKX9"/>
<proteinExistence type="predicted"/>
<dbReference type="Proteomes" id="UP000019260">
    <property type="component" value="Chromosome"/>
</dbReference>
<dbReference type="EMBL" id="CP006720">
    <property type="protein sequence ID" value="AHI57813.1"/>
    <property type="molecule type" value="Genomic_DNA"/>
</dbReference>
<feature type="transmembrane region" description="Helical" evidence="1">
    <location>
        <begin position="20"/>
        <end position="40"/>
    </location>
</feature>
<keyword evidence="3" id="KW-1185">Reference proteome</keyword>
<feature type="transmembrane region" description="Helical" evidence="1">
    <location>
        <begin position="78"/>
        <end position="95"/>
    </location>
</feature>
<reference evidence="2 3" key="1">
    <citation type="submission" date="2013-09" db="EMBL/GenBank/DDBJ databases">
        <title>Complete genome sequence of Spiroplasma mirum suckling mouse cataract agent.</title>
        <authorList>
            <person name="Landry C.A."/>
            <person name="Bastian F.O."/>
            <person name="Thune R.L."/>
        </authorList>
    </citation>
    <scope>NUCLEOTIDE SEQUENCE [LARGE SCALE GENOMIC DNA]</scope>
    <source>
        <strain evidence="2 3">SMCA</strain>
    </source>
</reference>
<accession>W0GKX9</accession>
<organism evidence="2 3">
    <name type="scientific">Spiroplasma mirum ATCC 29335</name>
    <dbReference type="NCBI Taxonomy" id="838561"/>
    <lineage>
        <taxon>Bacteria</taxon>
        <taxon>Bacillati</taxon>
        <taxon>Mycoplasmatota</taxon>
        <taxon>Mollicutes</taxon>
        <taxon>Entomoplasmatales</taxon>
        <taxon>Spiroplasmataceae</taxon>
        <taxon>Spiroplasma</taxon>
    </lineage>
</organism>
<evidence type="ECO:0000313" key="3">
    <source>
        <dbReference type="Proteomes" id="UP000019260"/>
    </source>
</evidence>
<evidence type="ECO:0000313" key="2">
    <source>
        <dbReference type="EMBL" id="AHI57813.1"/>
    </source>
</evidence>
<dbReference type="RefSeq" id="WP_025317196.1">
    <property type="nucleotide sequence ID" value="NZ_CP002082.1"/>
</dbReference>
<keyword evidence="1" id="KW-0812">Transmembrane</keyword>
<dbReference type="HOGENOM" id="CLU_1642667_0_0_14"/>
<dbReference type="OrthoDB" id="387701at2"/>